<dbReference type="PANTHER" id="PTHR46825:SF15">
    <property type="entry name" value="BETA-LACTAMASE-RELATED DOMAIN-CONTAINING PROTEIN"/>
    <property type="match status" value="1"/>
</dbReference>
<proteinExistence type="predicted"/>
<dbReference type="Pfam" id="PF11954">
    <property type="entry name" value="DUF3471"/>
    <property type="match status" value="1"/>
</dbReference>
<comment type="caution">
    <text evidence="4">The sequence shown here is derived from an EMBL/GenBank/DDBJ whole genome shotgun (WGS) entry which is preliminary data.</text>
</comment>
<feature type="signal peptide" evidence="1">
    <location>
        <begin position="1"/>
        <end position="25"/>
    </location>
</feature>
<dbReference type="InterPro" id="IPR001466">
    <property type="entry name" value="Beta-lactam-related"/>
</dbReference>
<keyword evidence="1" id="KW-0732">Signal</keyword>
<evidence type="ECO:0000259" key="3">
    <source>
        <dbReference type="Pfam" id="PF11954"/>
    </source>
</evidence>
<organism evidence="4 5">
    <name type="scientific">Kaistia dalseonensis</name>
    <dbReference type="NCBI Taxonomy" id="410840"/>
    <lineage>
        <taxon>Bacteria</taxon>
        <taxon>Pseudomonadati</taxon>
        <taxon>Pseudomonadota</taxon>
        <taxon>Alphaproteobacteria</taxon>
        <taxon>Hyphomicrobiales</taxon>
        <taxon>Kaistiaceae</taxon>
        <taxon>Kaistia</taxon>
    </lineage>
</organism>
<dbReference type="Gene3D" id="3.40.710.10">
    <property type="entry name" value="DD-peptidase/beta-lactamase superfamily"/>
    <property type="match status" value="1"/>
</dbReference>
<dbReference type="RefSeq" id="WP_266348750.1">
    <property type="nucleotide sequence ID" value="NZ_JAPKNG010000003.1"/>
</dbReference>
<keyword evidence="5" id="KW-1185">Reference proteome</keyword>
<gene>
    <name evidence="4" type="ORF">QO014_002212</name>
</gene>
<feature type="domain" description="Beta-lactamase-related" evidence="2">
    <location>
        <begin position="43"/>
        <end position="367"/>
    </location>
</feature>
<dbReference type="Proteomes" id="UP001241603">
    <property type="component" value="Unassembled WGS sequence"/>
</dbReference>
<dbReference type="EMBL" id="JAUSVO010000003">
    <property type="protein sequence ID" value="MDQ0437820.1"/>
    <property type="molecule type" value="Genomic_DNA"/>
</dbReference>
<dbReference type="Pfam" id="PF00144">
    <property type="entry name" value="Beta-lactamase"/>
    <property type="match status" value="1"/>
</dbReference>
<dbReference type="InterPro" id="IPR050491">
    <property type="entry name" value="AmpC-like"/>
</dbReference>
<protein>
    <submittedName>
        <fullName evidence="4">CubicO group peptidase (Beta-lactamase class C family)</fullName>
    </submittedName>
</protein>
<evidence type="ECO:0000313" key="5">
    <source>
        <dbReference type="Proteomes" id="UP001241603"/>
    </source>
</evidence>
<name>A0ABU0H6A5_9HYPH</name>
<dbReference type="SUPFAM" id="SSF56601">
    <property type="entry name" value="beta-lactamase/transpeptidase-like"/>
    <property type="match status" value="1"/>
</dbReference>
<dbReference type="PANTHER" id="PTHR46825">
    <property type="entry name" value="D-ALANYL-D-ALANINE-CARBOXYPEPTIDASE/ENDOPEPTIDASE AMPH"/>
    <property type="match status" value="1"/>
</dbReference>
<feature type="chain" id="PRO_5045527825" evidence="1">
    <location>
        <begin position="26"/>
        <end position="516"/>
    </location>
</feature>
<feature type="domain" description="Peptidase S12 Pab87-related C-terminal" evidence="3">
    <location>
        <begin position="414"/>
        <end position="504"/>
    </location>
</feature>
<dbReference type="InterPro" id="IPR012338">
    <property type="entry name" value="Beta-lactam/transpept-like"/>
</dbReference>
<evidence type="ECO:0000313" key="4">
    <source>
        <dbReference type="EMBL" id="MDQ0437820.1"/>
    </source>
</evidence>
<dbReference type="InterPro" id="IPR021860">
    <property type="entry name" value="Peptidase_S12_Pab87-rel_C"/>
</dbReference>
<sequence>MKLLPGASFAAVGIGAALFLAPALAGAQPISRAEIDAALPKLEALAQAAVDQGQVPGLAIAIVHHDALVYLKGFGVREVGKPDKVDPDTVFQLASFSKPISATVVAAVVSENKVAWDSKIADLDPAFRLSAAYPSAELTVRDLFAHRSGLPGNAGNELEDIGYDRAAILERLRLVPLDGFRSHYSYSNFGLTEGAVAVAKSQGMAWEDLAEAKLYKPLGMKATSSRYADFLAQSDRAALHIRLGGQWQAALTRDPDAQAPAGGVSSSARDLVQWLKLEIGNGRFDGKQVIESAALAETHQPLMARGVNPANGAQSFYGLGWNVEFGRHGLVWGHAGAFSNGARTLVSIMPDDGLGIVVLSNAFPTGVPEGLADSFFDLVKEGSIEKDWIKIWNDTFDGLFGPAVAASKARLGTPPQNASPALPAAAYVGRYANDYFGTAIVTEAGGKLQVALGPKGQRVHPLQSFNRDVFIYPSAPEMPDLMAAATFEIGPDGKASALTLEDLDDLGFGRFARRAD</sequence>
<dbReference type="Gene3D" id="2.40.128.600">
    <property type="match status" value="1"/>
</dbReference>
<evidence type="ECO:0000259" key="2">
    <source>
        <dbReference type="Pfam" id="PF00144"/>
    </source>
</evidence>
<reference evidence="4 5" key="1">
    <citation type="submission" date="2023-07" db="EMBL/GenBank/DDBJ databases">
        <title>Genomic Encyclopedia of Type Strains, Phase IV (KMG-IV): sequencing the most valuable type-strain genomes for metagenomic binning, comparative biology and taxonomic classification.</title>
        <authorList>
            <person name="Goeker M."/>
        </authorList>
    </citation>
    <scope>NUCLEOTIDE SEQUENCE [LARGE SCALE GENOMIC DNA]</scope>
    <source>
        <strain evidence="4 5">B6-8</strain>
    </source>
</reference>
<accession>A0ABU0H6A5</accession>
<evidence type="ECO:0000256" key="1">
    <source>
        <dbReference type="SAM" id="SignalP"/>
    </source>
</evidence>